<evidence type="ECO:0000313" key="3">
    <source>
        <dbReference type="Proteomes" id="UP000027931"/>
    </source>
</evidence>
<dbReference type="Pfam" id="PF01522">
    <property type="entry name" value="Polysacc_deac_1"/>
    <property type="match status" value="1"/>
</dbReference>
<reference evidence="2 3" key="1">
    <citation type="journal article" date="2013" name="Int. J. Syst. Evol. Microbiol.">
        <title>Tumebacillus flagellatus sp. nov., an alpha-amylase/pullulanase-producing bacterium isolated from cassava wastewater.</title>
        <authorList>
            <person name="Wang Q."/>
            <person name="Xie N."/>
            <person name="Qin Y."/>
            <person name="Shen N."/>
            <person name="Zhu J."/>
            <person name="Mi H."/>
            <person name="Huang R."/>
        </authorList>
    </citation>
    <scope>NUCLEOTIDE SEQUENCE [LARGE SCALE GENOMIC DNA]</scope>
    <source>
        <strain evidence="2 3">GST4</strain>
    </source>
</reference>
<dbReference type="EMBL" id="JMIR01000045">
    <property type="protein sequence ID" value="KEO81144.1"/>
    <property type="molecule type" value="Genomic_DNA"/>
</dbReference>
<keyword evidence="3" id="KW-1185">Reference proteome</keyword>
<dbReference type="Pfam" id="PF22790">
    <property type="entry name" value="YkoP"/>
    <property type="match status" value="1"/>
</dbReference>
<dbReference type="STRING" id="1157490.EL26_22430"/>
<name>A0A074LJ74_9BACL</name>
<protein>
    <recommendedName>
        <fullName evidence="1">NodB homology domain-containing protein</fullName>
    </recommendedName>
</protein>
<dbReference type="CDD" id="cd10959">
    <property type="entry name" value="CE4_NodB_like_3"/>
    <property type="match status" value="1"/>
</dbReference>
<dbReference type="RefSeq" id="WP_052036665.1">
    <property type="nucleotide sequence ID" value="NZ_JMIR01000045.1"/>
</dbReference>
<dbReference type="GO" id="GO:0005975">
    <property type="term" value="P:carbohydrate metabolic process"/>
    <property type="evidence" value="ECO:0007669"/>
    <property type="project" value="InterPro"/>
</dbReference>
<accession>A0A074LJ74</accession>
<proteinExistence type="predicted"/>
<organism evidence="2 3">
    <name type="scientific">Tumebacillus flagellatus</name>
    <dbReference type="NCBI Taxonomy" id="1157490"/>
    <lineage>
        <taxon>Bacteria</taxon>
        <taxon>Bacillati</taxon>
        <taxon>Bacillota</taxon>
        <taxon>Bacilli</taxon>
        <taxon>Bacillales</taxon>
        <taxon>Alicyclobacillaceae</taxon>
        <taxon>Tumebacillus</taxon>
    </lineage>
</organism>
<dbReference type="SUPFAM" id="SSF88713">
    <property type="entry name" value="Glycoside hydrolase/deacetylase"/>
    <property type="match status" value="1"/>
</dbReference>
<dbReference type="eggNOG" id="COG0726">
    <property type="taxonomic scope" value="Bacteria"/>
</dbReference>
<dbReference type="PROSITE" id="PS51677">
    <property type="entry name" value="NODB"/>
    <property type="match status" value="1"/>
</dbReference>
<dbReference type="InterPro" id="IPR011330">
    <property type="entry name" value="Glyco_hydro/deAcase_b/a-brl"/>
</dbReference>
<dbReference type="Proteomes" id="UP000027931">
    <property type="component" value="Unassembled WGS sequence"/>
</dbReference>
<feature type="domain" description="NodB homology" evidence="1">
    <location>
        <begin position="39"/>
        <end position="226"/>
    </location>
</feature>
<comment type="caution">
    <text evidence="2">The sequence shown here is derived from an EMBL/GenBank/DDBJ whole genome shotgun (WGS) entry which is preliminary data.</text>
</comment>
<dbReference type="InterPro" id="IPR054467">
    <property type="entry name" value="YkoP-like_dom"/>
</dbReference>
<evidence type="ECO:0000259" key="1">
    <source>
        <dbReference type="PROSITE" id="PS51677"/>
    </source>
</evidence>
<gene>
    <name evidence="2" type="ORF">EL26_22430</name>
</gene>
<dbReference type="PANTHER" id="PTHR10587:SF137">
    <property type="entry name" value="4-DEOXY-4-FORMAMIDO-L-ARABINOSE-PHOSPHOUNDECAPRENOL DEFORMYLASE ARND-RELATED"/>
    <property type="match status" value="1"/>
</dbReference>
<dbReference type="AlphaFoldDB" id="A0A074LJ74"/>
<dbReference type="InterPro" id="IPR002509">
    <property type="entry name" value="NODB_dom"/>
</dbReference>
<dbReference type="PANTHER" id="PTHR10587">
    <property type="entry name" value="GLYCOSYL TRANSFERASE-RELATED"/>
    <property type="match status" value="1"/>
</dbReference>
<dbReference type="OrthoDB" id="62208at2"/>
<evidence type="ECO:0000313" key="2">
    <source>
        <dbReference type="EMBL" id="KEO81144.1"/>
    </source>
</evidence>
<dbReference type="InterPro" id="IPR050248">
    <property type="entry name" value="Polysacc_deacetylase_ArnD"/>
</dbReference>
<dbReference type="GO" id="GO:0016810">
    <property type="term" value="F:hydrolase activity, acting on carbon-nitrogen (but not peptide) bonds"/>
    <property type="evidence" value="ECO:0007669"/>
    <property type="project" value="InterPro"/>
</dbReference>
<dbReference type="Gene3D" id="3.20.20.370">
    <property type="entry name" value="Glycoside hydrolase/deacetylase"/>
    <property type="match status" value="1"/>
</dbReference>
<sequence length="416" mass="47836">MAKWVLEAALALVILYCLLPFLLSRVAGIGVMRKENRSTTVALTFDDGPNPDYTPRVLDLLKEFGVRATFFVVGTQAKQHPELIERMHREGHSIGIHGYVHHPHWLQSPRLVLRNAEKTADIVEEITGVRPTLLRPPWGLLNGLDYLFLRKFRIVLWSVMVGDWRKQDVNRLSGRLRRGLKPGAVIVLHDSDHTPGAERGAPLVMLQALRSLLEESAAQNLHWARVEEMDMDRQRVGTRLWLMWEHLFQRLYGVQKLRSDEDLLMVKPIAFKGHEAIRLEDGTVIQRGDRLLEIHMNNDRLLVLHEQANSEMQLAKMLVKETRKVLKEAAVYLNDPQNEGIKALYGISFIHRGVEPLGFKTLSMSRGLFASATKWYLRVLLFFLHPAGGDRLKLRTDQLVPYHVVLSRQELFSRYL</sequence>